<protein>
    <submittedName>
        <fullName evidence="1">Uncharacterized protein</fullName>
    </submittedName>
</protein>
<gene>
    <name evidence="1" type="ORF">G5B47_02260</name>
</gene>
<reference evidence="1 2" key="1">
    <citation type="submission" date="2020-02" db="EMBL/GenBank/DDBJ databases">
        <authorList>
            <person name="Gao J."/>
            <person name="Sun J."/>
        </authorList>
    </citation>
    <scope>NUCLEOTIDE SEQUENCE [LARGE SCALE GENOMIC DNA]</scope>
    <source>
        <strain evidence="1 2">7124</strain>
    </source>
</reference>
<sequence>MTEKAQQYREVRRKAAVGERIKIVDGGVRFSSGSVFVVEDADFPWGGDDRDGTGVAIDGGKPLFHRRYVVLEPIAQLIAEPAPVSPLTSDPLYASFRQFVADNAPALRKLLDEVDPEPTVVAAPVIPKLTRAQVIAKARADVAEMQRVGMTVFTRLDGDSPFSTKYFAVKFHVNRDKRTVTALVYEGRSVRRGEPDAKFTAKCSPADVFHADLGRAIALRKALGLTVPSEYTDAPQPEKAEVGAVVLFEGIRVTARPSSDFNVNYRKGTAQVGAGAIRKGVLIDDTDVDYSGDTAQQAA</sequence>
<evidence type="ECO:0000313" key="1">
    <source>
        <dbReference type="EMBL" id="NGM81231.1"/>
    </source>
</evidence>
<dbReference type="RefSeq" id="WP_165093851.1">
    <property type="nucleotide sequence ID" value="NZ_JAAKGU010000001.1"/>
</dbReference>
<dbReference type="AlphaFoldDB" id="A0A6M1PLL8"/>
<proteinExistence type="predicted"/>
<dbReference type="EMBL" id="JAAKGU010000001">
    <property type="protein sequence ID" value="NGM81231.1"/>
    <property type="molecule type" value="Genomic_DNA"/>
</dbReference>
<accession>A0A6M1PLL8</accession>
<keyword evidence="2" id="KW-1185">Reference proteome</keyword>
<comment type="caution">
    <text evidence="1">The sequence shown here is derived from an EMBL/GenBank/DDBJ whole genome shotgun (WGS) entry which is preliminary data.</text>
</comment>
<organism evidence="1 2">
    <name type="scientific">Paenibacillus apii</name>
    <dbReference type="NCBI Taxonomy" id="1850370"/>
    <lineage>
        <taxon>Bacteria</taxon>
        <taxon>Bacillati</taxon>
        <taxon>Bacillota</taxon>
        <taxon>Bacilli</taxon>
        <taxon>Bacillales</taxon>
        <taxon>Paenibacillaceae</taxon>
        <taxon>Paenibacillus</taxon>
    </lineage>
</organism>
<dbReference type="Proteomes" id="UP000480151">
    <property type="component" value="Unassembled WGS sequence"/>
</dbReference>
<evidence type="ECO:0000313" key="2">
    <source>
        <dbReference type="Proteomes" id="UP000480151"/>
    </source>
</evidence>
<name>A0A6M1PLL8_9BACL</name>